<dbReference type="NCBIfam" id="TIGR03090">
    <property type="entry name" value="SASP_tlp"/>
    <property type="match status" value="1"/>
</dbReference>
<evidence type="ECO:0000256" key="1">
    <source>
        <dbReference type="SAM" id="MobiDB-lite"/>
    </source>
</evidence>
<evidence type="ECO:0000313" key="2">
    <source>
        <dbReference type="EMBL" id="MBD0379362.1"/>
    </source>
</evidence>
<reference evidence="2" key="1">
    <citation type="submission" date="2020-09" db="EMBL/GenBank/DDBJ databases">
        <title>Draft Genome Sequence of Paenibacillus sp. WST5.</title>
        <authorList>
            <person name="Bao Z."/>
        </authorList>
    </citation>
    <scope>NUCLEOTIDE SEQUENCE</scope>
    <source>
        <strain evidence="2">WST5</strain>
    </source>
</reference>
<dbReference type="HAMAP" id="MF_01506">
    <property type="entry name" value="Tlp"/>
    <property type="match status" value="1"/>
</dbReference>
<evidence type="ECO:0000313" key="3">
    <source>
        <dbReference type="Proteomes" id="UP000650466"/>
    </source>
</evidence>
<sequence length="72" mass="8294">MAKPDNRENNPARLQNAIDHTVANLREAEDYLDEHADEISAQDKQDIEAKNDRRKESISGFIAEKRDEQNSQ</sequence>
<dbReference type="AlphaFoldDB" id="A0A926QII3"/>
<organism evidence="2 3">
    <name type="scientific">Paenibacillus sedimenti</name>
    <dbReference type="NCBI Taxonomy" id="2770274"/>
    <lineage>
        <taxon>Bacteria</taxon>
        <taxon>Bacillati</taxon>
        <taxon>Bacillota</taxon>
        <taxon>Bacilli</taxon>
        <taxon>Bacillales</taxon>
        <taxon>Paenibacillaceae</taxon>
        <taxon>Paenibacillus</taxon>
    </lineage>
</organism>
<protein>
    <submittedName>
        <fullName evidence="2">Small acid-soluble spore protein Tlp</fullName>
    </submittedName>
</protein>
<dbReference type="EMBL" id="JACVVD010000001">
    <property type="protein sequence ID" value="MBD0379362.1"/>
    <property type="molecule type" value="Genomic_DNA"/>
</dbReference>
<dbReference type="Pfam" id="PF19824">
    <property type="entry name" value="Tlp"/>
    <property type="match status" value="1"/>
</dbReference>
<keyword evidence="3" id="KW-1185">Reference proteome</keyword>
<gene>
    <name evidence="2" type="primary">tlp</name>
    <name evidence="2" type="ORF">ICC18_04375</name>
</gene>
<proteinExistence type="inferred from homology"/>
<dbReference type="InterPro" id="IPR017524">
    <property type="entry name" value="SASP_thioredoxin-like"/>
</dbReference>
<dbReference type="RefSeq" id="WP_188173122.1">
    <property type="nucleotide sequence ID" value="NZ_JACVVD010000001.1"/>
</dbReference>
<dbReference type="Proteomes" id="UP000650466">
    <property type="component" value="Unassembled WGS sequence"/>
</dbReference>
<comment type="caution">
    <text evidence="2">The sequence shown here is derived from an EMBL/GenBank/DDBJ whole genome shotgun (WGS) entry which is preliminary data.</text>
</comment>
<accession>A0A926QII3</accession>
<name>A0A926QII3_9BACL</name>
<feature type="region of interest" description="Disordered" evidence="1">
    <location>
        <begin position="35"/>
        <end position="72"/>
    </location>
</feature>